<dbReference type="Pfam" id="PF22818">
    <property type="entry name" value="ApeI-like"/>
    <property type="match status" value="1"/>
</dbReference>
<dbReference type="InterPro" id="IPR029069">
    <property type="entry name" value="HotDog_dom_sf"/>
</dbReference>
<evidence type="ECO:0000259" key="1">
    <source>
        <dbReference type="Pfam" id="PF00501"/>
    </source>
</evidence>
<dbReference type="InterPro" id="IPR054545">
    <property type="entry name" value="ApeI-like"/>
</dbReference>
<dbReference type="Proteomes" id="UP000077628">
    <property type="component" value="Unassembled WGS sequence"/>
</dbReference>
<gene>
    <name evidence="3" type="ORF">A1355_03095</name>
</gene>
<protein>
    <recommendedName>
        <fullName evidence="5">AMP-dependent synthetase/ligase domain-containing protein</fullName>
    </recommendedName>
</protein>
<accession>A0A177NQ12</accession>
<keyword evidence="4" id="KW-1185">Reference proteome</keyword>
<dbReference type="AlphaFoldDB" id="A0A177NQ12"/>
<dbReference type="PANTHER" id="PTHR45398">
    <property type="match status" value="1"/>
</dbReference>
<dbReference type="Gene3D" id="3.10.129.10">
    <property type="entry name" value="Hotdog Thioesterase"/>
    <property type="match status" value="1"/>
</dbReference>
<evidence type="ECO:0000259" key="2">
    <source>
        <dbReference type="Pfam" id="PF22818"/>
    </source>
</evidence>
<dbReference type="Gene3D" id="3.30.300.30">
    <property type="match status" value="1"/>
</dbReference>
<dbReference type="Gene3D" id="3.40.50.12780">
    <property type="entry name" value="N-terminal domain of ligase-like"/>
    <property type="match status" value="1"/>
</dbReference>
<feature type="domain" description="ApeI dehydratase-like" evidence="2">
    <location>
        <begin position="468"/>
        <end position="564"/>
    </location>
</feature>
<dbReference type="InterPro" id="IPR045851">
    <property type="entry name" value="AMP-bd_C_sf"/>
</dbReference>
<comment type="caution">
    <text evidence="3">The sequence shown here is derived from an EMBL/GenBank/DDBJ whole genome shotgun (WGS) entry which is preliminary data.</text>
</comment>
<dbReference type="SUPFAM" id="SSF56801">
    <property type="entry name" value="Acetyl-CoA synthetase-like"/>
    <property type="match status" value="1"/>
</dbReference>
<reference evidence="4" key="1">
    <citation type="submission" date="2016-03" db="EMBL/GenBank/DDBJ databases">
        <authorList>
            <person name="Heylen K."/>
            <person name="De Vos P."/>
            <person name="Vekeman B."/>
        </authorList>
    </citation>
    <scope>NUCLEOTIDE SEQUENCE [LARGE SCALE GENOMIC DNA]</scope>
    <source>
        <strain evidence="4">R-45383</strain>
    </source>
</reference>
<feature type="domain" description="AMP-dependent synthetase/ligase" evidence="1">
    <location>
        <begin position="147"/>
        <end position="294"/>
    </location>
</feature>
<dbReference type="InterPro" id="IPR000873">
    <property type="entry name" value="AMP-dep_synth/lig_dom"/>
</dbReference>
<dbReference type="RefSeq" id="WP_064027468.1">
    <property type="nucleotide sequence ID" value="NZ_LUUK01000145.1"/>
</dbReference>
<dbReference type="InterPro" id="IPR042099">
    <property type="entry name" value="ANL_N_sf"/>
</dbReference>
<sequence length="570" mass="62603">MARAFDSADDGRPVAWHRGLCYTRGDFRLAVAAWAERFAADSHPRYGLYCQDAYPFAVLLFALWQAGKQVWLAANNRPDTGALLESEDCRLLGDWPAQGLSGPDFKAISTEASGATDAQAPEPACFSRPWTAWRAWASGTDRQPPDLALFTSGSTGVAKPIFKSQRQLWREVAGLEAQWGGLLGACRVAGTVGHQHIYGLLFRVLWPLAAGRGFISETALDAAGLPERVCWIASPAHLKRLDAESCWAKIAGFPAVFSSGGPLAAAAAECLARQTGLAALEIYGSSETGGIAWRRFPDNGWRLFAGLTLSPDGELSSPYLPDAEPYPLDDALAWRADGCFELMGRRDRIVKIEEKRLSLTELEQCLLAGGWLAEAVALPISGRRDAVAVAGVLSATGHRLMLGDGRKALIAELREGLLRHFEAVLLPRRWLFFSTLPETSAGKPDVPSLRRWLVSDDRLPLPRQVRWSGDSAELTLKIPADLRYFADHFPRFAILPGVVQLAWVEYYGRLLFGFVVPFRSLEAIKFVQPIRPDSELQLNLTWRAAAGRLGFEFRDADRAYSSGRLIQAEA</sequence>
<dbReference type="SUPFAM" id="SSF54637">
    <property type="entry name" value="Thioesterase/thiol ester dehydrase-isomerase"/>
    <property type="match status" value="1"/>
</dbReference>
<evidence type="ECO:0000313" key="4">
    <source>
        <dbReference type="Proteomes" id="UP000077628"/>
    </source>
</evidence>
<name>A0A177NQ12_9GAMM</name>
<dbReference type="STRING" id="702114.A1355_03095"/>
<proteinExistence type="predicted"/>
<dbReference type="PANTHER" id="PTHR45398:SF1">
    <property type="entry name" value="ENZYME, PUTATIVE (JCVI)-RELATED"/>
    <property type="match status" value="1"/>
</dbReference>
<evidence type="ECO:0008006" key="5">
    <source>
        <dbReference type="Google" id="ProtNLM"/>
    </source>
</evidence>
<evidence type="ECO:0000313" key="3">
    <source>
        <dbReference type="EMBL" id="OAI20156.1"/>
    </source>
</evidence>
<dbReference type="Pfam" id="PF00501">
    <property type="entry name" value="AMP-binding"/>
    <property type="match status" value="1"/>
</dbReference>
<dbReference type="EMBL" id="LUUK01000145">
    <property type="protein sequence ID" value="OAI20156.1"/>
    <property type="molecule type" value="Genomic_DNA"/>
</dbReference>
<organism evidence="3 4">
    <name type="scientific">Methylomonas koyamae</name>
    <dbReference type="NCBI Taxonomy" id="702114"/>
    <lineage>
        <taxon>Bacteria</taxon>
        <taxon>Pseudomonadati</taxon>
        <taxon>Pseudomonadota</taxon>
        <taxon>Gammaproteobacteria</taxon>
        <taxon>Methylococcales</taxon>
        <taxon>Methylococcaceae</taxon>
        <taxon>Methylomonas</taxon>
    </lineage>
</organism>
<dbReference type="OrthoDB" id="9787658at2"/>